<proteinExistence type="predicted"/>
<dbReference type="InterPro" id="IPR008622">
    <property type="entry name" value="FliT"/>
</dbReference>
<dbReference type="OrthoDB" id="6494117at2"/>
<dbReference type="Pfam" id="PF05400">
    <property type="entry name" value="FliT"/>
    <property type="match status" value="1"/>
</dbReference>
<organism evidence="7 8">
    <name type="scientific">Biostraticola tofi</name>
    <dbReference type="NCBI Taxonomy" id="466109"/>
    <lineage>
        <taxon>Bacteria</taxon>
        <taxon>Pseudomonadati</taxon>
        <taxon>Pseudomonadota</taxon>
        <taxon>Gammaproteobacteria</taxon>
        <taxon>Enterobacterales</taxon>
        <taxon>Bruguierivoracaceae</taxon>
        <taxon>Biostraticola</taxon>
    </lineage>
</organism>
<evidence type="ECO:0000256" key="2">
    <source>
        <dbReference type="ARBA" id="ARBA00022490"/>
    </source>
</evidence>
<gene>
    <name evidence="7" type="ORF">EDC52_105167</name>
</gene>
<sequence>MTTLTELQQYYITPLKLSDEMLACARQQQWDGLIALYNQYIPLLQKAMDLTLEVSAQTDEVADIMQNLLTNERLIRELSKGRLEELTDNMAQLNETQTGNQAYRAQSRQSH</sequence>
<evidence type="ECO:0000313" key="8">
    <source>
        <dbReference type="Proteomes" id="UP000295719"/>
    </source>
</evidence>
<dbReference type="AlphaFoldDB" id="A0A4R3YVX7"/>
<keyword evidence="3" id="KW-1005">Bacterial flagellum biogenesis</keyword>
<keyword evidence="2" id="KW-0963">Cytoplasm</keyword>
<accession>A0A4R3YVX7</accession>
<dbReference type="Gene3D" id="1.20.58.380">
    <property type="entry name" value="Flagellar protein flit"/>
    <property type="match status" value="1"/>
</dbReference>
<feature type="region of interest" description="Disordered" evidence="6">
    <location>
        <begin position="91"/>
        <end position="111"/>
    </location>
</feature>
<reference evidence="7 8" key="1">
    <citation type="submission" date="2019-03" db="EMBL/GenBank/DDBJ databases">
        <title>Genomic Encyclopedia of Type Strains, Phase IV (KMG-IV): sequencing the most valuable type-strain genomes for metagenomic binning, comparative biology and taxonomic classification.</title>
        <authorList>
            <person name="Goeker M."/>
        </authorList>
    </citation>
    <scope>NUCLEOTIDE SEQUENCE [LARGE SCALE GENOMIC DNA]</scope>
    <source>
        <strain evidence="7 8">DSM 19580</strain>
    </source>
</reference>
<dbReference type="EMBL" id="SMCR01000005">
    <property type="protein sequence ID" value="TCV95564.1"/>
    <property type="molecule type" value="Genomic_DNA"/>
</dbReference>
<evidence type="ECO:0000256" key="5">
    <source>
        <dbReference type="ARBA" id="ARBA00093797"/>
    </source>
</evidence>
<comment type="caution">
    <text evidence="7">The sequence shown here is derived from an EMBL/GenBank/DDBJ whole genome shotgun (WGS) entry which is preliminary data.</text>
</comment>
<evidence type="ECO:0000256" key="6">
    <source>
        <dbReference type="SAM" id="MobiDB-lite"/>
    </source>
</evidence>
<keyword evidence="8" id="KW-1185">Reference proteome</keyword>
<evidence type="ECO:0000256" key="4">
    <source>
        <dbReference type="ARBA" id="ARBA00023186"/>
    </source>
</evidence>
<name>A0A4R3YVX7_9GAMM</name>
<dbReference type="GO" id="GO:0044781">
    <property type="term" value="P:bacterial-type flagellum organization"/>
    <property type="evidence" value="ECO:0007669"/>
    <property type="project" value="UniProtKB-KW"/>
</dbReference>
<comment type="subcellular location">
    <subcellularLocation>
        <location evidence="1">Cytoplasm</location>
        <location evidence="1">Cytosol</location>
    </subcellularLocation>
</comment>
<keyword evidence="4" id="KW-0143">Chaperone</keyword>
<protein>
    <recommendedName>
        <fullName evidence="5">Flagellar protein FliT</fullName>
    </recommendedName>
</protein>
<dbReference type="RefSeq" id="WP_131865667.1">
    <property type="nucleotide sequence ID" value="NZ_SMCR01000005.1"/>
</dbReference>
<evidence type="ECO:0000313" key="7">
    <source>
        <dbReference type="EMBL" id="TCV95564.1"/>
    </source>
</evidence>
<dbReference type="Proteomes" id="UP000295719">
    <property type="component" value="Unassembled WGS sequence"/>
</dbReference>
<evidence type="ECO:0000256" key="1">
    <source>
        <dbReference type="ARBA" id="ARBA00004514"/>
    </source>
</evidence>
<evidence type="ECO:0000256" key="3">
    <source>
        <dbReference type="ARBA" id="ARBA00022795"/>
    </source>
</evidence>